<feature type="domain" description="GP-PDE" evidence="1">
    <location>
        <begin position="2"/>
        <end position="239"/>
    </location>
</feature>
<dbReference type="PROSITE" id="PS51704">
    <property type="entry name" value="GP_PDE"/>
    <property type="match status" value="1"/>
</dbReference>
<evidence type="ECO:0000313" key="3">
    <source>
        <dbReference type="Proteomes" id="UP000199668"/>
    </source>
</evidence>
<dbReference type="InterPro" id="IPR030395">
    <property type="entry name" value="GP_PDE_dom"/>
</dbReference>
<dbReference type="PANTHER" id="PTHR46211">
    <property type="entry name" value="GLYCEROPHOSPHORYL DIESTER PHOSPHODIESTERASE"/>
    <property type="match status" value="1"/>
</dbReference>
<dbReference type="RefSeq" id="WP_177195608.1">
    <property type="nucleotide sequence ID" value="NZ_FOTY01000039.1"/>
</dbReference>
<dbReference type="GO" id="GO:0008081">
    <property type="term" value="F:phosphoric diester hydrolase activity"/>
    <property type="evidence" value="ECO:0007669"/>
    <property type="project" value="InterPro"/>
</dbReference>
<accession>A0A1I4QA50</accession>
<organism evidence="2 3">
    <name type="scientific">Salibacterium qingdaonense</name>
    <dbReference type="NCBI Taxonomy" id="266892"/>
    <lineage>
        <taxon>Bacteria</taxon>
        <taxon>Bacillati</taxon>
        <taxon>Bacillota</taxon>
        <taxon>Bacilli</taxon>
        <taxon>Bacillales</taxon>
        <taxon>Bacillaceae</taxon>
    </lineage>
</organism>
<sequence>MVQCIAHRGWSGRAPENTIAAFELAWNSPDVDGIELDVHLSRDNVPVVIHDQTVKRTTNGKKAVRDYTVNELKTLDAGSWFNEQFAGQRIPTLEDVLRRMNRKKSLTIELKQRRDIYPGLEEKIVRLLHKYEITGSTLVGSFDHTAIKKIKQMDASIQTGLIFMNRPVIPLEQMEVAGAEVMMLYHEMAGQGIVDLMLYNGYKVNVWTVNKQHAVERLRLLSQELIITTNHPGMVREKQKHHKG</sequence>
<dbReference type="Pfam" id="PF03009">
    <property type="entry name" value="GDPD"/>
    <property type="match status" value="1"/>
</dbReference>
<evidence type="ECO:0000313" key="2">
    <source>
        <dbReference type="EMBL" id="SFM36972.1"/>
    </source>
</evidence>
<evidence type="ECO:0000259" key="1">
    <source>
        <dbReference type="PROSITE" id="PS51704"/>
    </source>
</evidence>
<dbReference type="GO" id="GO:0006629">
    <property type="term" value="P:lipid metabolic process"/>
    <property type="evidence" value="ECO:0007669"/>
    <property type="project" value="InterPro"/>
</dbReference>
<protein>
    <submittedName>
        <fullName evidence="2">Glycerophosphoryl diester phosphodiesterase</fullName>
    </submittedName>
</protein>
<keyword evidence="3" id="KW-1185">Reference proteome</keyword>
<reference evidence="2 3" key="1">
    <citation type="submission" date="2016-10" db="EMBL/GenBank/DDBJ databases">
        <authorList>
            <person name="de Groot N.N."/>
        </authorList>
    </citation>
    <scope>NUCLEOTIDE SEQUENCE [LARGE SCALE GENOMIC DNA]</scope>
    <source>
        <strain evidence="2 3">CGMCC 1.6134</strain>
    </source>
</reference>
<gene>
    <name evidence="2" type="ORF">SAMN04488054_1395</name>
</gene>
<dbReference type="Gene3D" id="3.20.20.190">
    <property type="entry name" value="Phosphatidylinositol (PI) phosphodiesterase"/>
    <property type="match status" value="1"/>
</dbReference>
<dbReference type="Proteomes" id="UP000199668">
    <property type="component" value="Unassembled WGS sequence"/>
</dbReference>
<name>A0A1I4QA50_9BACI</name>
<dbReference type="SUPFAM" id="SSF51695">
    <property type="entry name" value="PLC-like phosphodiesterases"/>
    <property type="match status" value="1"/>
</dbReference>
<dbReference type="EMBL" id="FOTY01000039">
    <property type="protein sequence ID" value="SFM36972.1"/>
    <property type="molecule type" value="Genomic_DNA"/>
</dbReference>
<dbReference type="InterPro" id="IPR017946">
    <property type="entry name" value="PLC-like_Pdiesterase_TIM-brl"/>
</dbReference>
<proteinExistence type="predicted"/>
<dbReference type="STRING" id="266892.SAMN04488054_1395"/>
<dbReference type="AlphaFoldDB" id="A0A1I4QA50"/>
<dbReference type="PANTHER" id="PTHR46211:SF1">
    <property type="entry name" value="GLYCEROPHOSPHODIESTER PHOSPHODIESTERASE, CYTOPLASMIC"/>
    <property type="match status" value="1"/>
</dbReference>